<dbReference type="PROSITE" id="PS00211">
    <property type="entry name" value="ABC_TRANSPORTER_1"/>
    <property type="match status" value="1"/>
</dbReference>
<organism evidence="5 6">
    <name type="scientific">Nitrincola iocasae</name>
    <dbReference type="NCBI Taxonomy" id="2614693"/>
    <lineage>
        <taxon>Bacteria</taxon>
        <taxon>Pseudomonadati</taxon>
        <taxon>Pseudomonadota</taxon>
        <taxon>Gammaproteobacteria</taxon>
        <taxon>Oceanospirillales</taxon>
        <taxon>Oceanospirillaceae</taxon>
        <taxon>Nitrincola</taxon>
    </lineage>
</organism>
<dbReference type="SMART" id="SM00382">
    <property type="entry name" value="AAA"/>
    <property type="match status" value="1"/>
</dbReference>
<evidence type="ECO:0000259" key="4">
    <source>
        <dbReference type="PROSITE" id="PS50893"/>
    </source>
</evidence>
<dbReference type="PROSITE" id="PS50893">
    <property type="entry name" value="ABC_TRANSPORTER_2"/>
    <property type="match status" value="1"/>
</dbReference>
<accession>A0A5J6LBW8</accession>
<dbReference type="PANTHER" id="PTHR42939:SF1">
    <property type="entry name" value="ABC TRANSPORTER ATP-BINDING PROTEIN ALBC-RELATED"/>
    <property type="match status" value="1"/>
</dbReference>
<dbReference type="KEGG" id="nik:F5I99_06075"/>
<dbReference type="Gene3D" id="3.40.50.300">
    <property type="entry name" value="P-loop containing nucleotide triphosphate hydrolases"/>
    <property type="match status" value="1"/>
</dbReference>
<evidence type="ECO:0000256" key="2">
    <source>
        <dbReference type="ARBA" id="ARBA00022741"/>
    </source>
</evidence>
<evidence type="ECO:0000313" key="6">
    <source>
        <dbReference type="Proteomes" id="UP000325606"/>
    </source>
</evidence>
<dbReference type="Pfam" id="PF00005">
    <property type="entry name" value="ABC_tran"/>
    <property type="match status" value="1"/>
</dbReference>
<name>A0A5J6LBW8_9GAMM</name>
<dbReference type="PANTHER" id="PTHR42939">
    <property type="entry name" value="ABC TRANSPORTER ATP-BINDING PROTEIN ALBC-RELATED"/>
    <property type="match status" value="1"/>
</dbReference>
<dbReference type="EMBL" id="CP044222">
    <property type="protein sequence ID" value="QEW06099.1"/>
    <property type="molecule type" value="Genomic_DNA"/>
</dbReference>
<evidence type="ECO:0000256" key="1">
    <source>
        <dbReference type="ARBA" id="ARBA00022448"/>
    </source>
</evidence>
<dbReference type="GO" id="GO:0016887">
    <property type="term" value="F:ATP hydrolysis activity"/>
    <property type="evidence" value="ECO:0007669"/>
    <property type="project" value="InterPro"/>
</dbReference>
<proteinExistence type="predicted"/>
<keyword evidence="2" id="KW-0547">Nucleotide-binding</keyword>
<evidence type="ECO:0000313" key="5">
    <source>
        <dbReference type="EMBL" id="QEW06099.1"/>
    </source>
</evidence>
<dbReference type="InterPro" id="IPR027417">
    <property type="entry name" value="P-loop_NTPase"/>
</dbReference>
<dbReference type="Proteomes" id="UP000325606">
    <property type="component" value="Chromosome"/>
</dbReference>
<dbReference type="InterPro" id="IPR051782">
    <property type="entry name" value="ABC_Transporter_VariousFunc"/>
</dbReference>
<evidence type="ECO:0000256" key="3">
    <source>
        <dbReference type="ARBA" id="ARBA00022840"/>
    </source>
</evidence>
<keyword evidence="6" id="KW-1185">Reference proteome</keyword>
<feature type="domain" description="ABC transporter" evidence="4">
    <location>
        <begin position="6"/>
        <end position="214"/>
    </location>
</feature>
<dbReference type="InterPro" id="IPR003593">
    <property type="entry name" value="AAA+_ATPase"/>
</dbReference>
<keyword evidence="1" id="KW-0813">Transport</keyword>
<sequence length="214" mass="23688">MKYAELKAIGLQHGFKRETLWQIDYLQLQAGECVHLRGENGSGKTTLLKVLAGLQRPSAGQVLINQQPVRLGDGRCCYLHQQPYMFDKTVRANLAQVLASRPGAKHEKCERVEQALHWSGLSHHASQAARTLSGGERQALAMARAWLCQPQFWLLDEPIASLDEKGVERCVQLVSQLRQSGAAILMTSHQQGALTALCDSQWQLHQGKLTTEGG</sequence>
<dbReference type="RefSeq" id="WP_151054130.1">
    <property type="nucleotide sequence ID" value="NZ_CP044222.1"/>
</dbReference>
<protein>
    <submittedName>
        <fullName evidence="5">Energy-coupling factor ABC transporter ATP-binding protein</fullName>
    </submittedName>
</protein>
<gene>
    <name evidence="5" type="ORF">F5I99_06075</name>
</gene>
<dbReference type="SUPFAM" id="SSF52540">
    <property type="entry name" value="P-loop containing nucleoside triphosphate hydrolases"/>
    <property type="match status" value="1"/>
</dbReference>
<dbReference type="AlphaFoldDB" id="A0A5J6LBW8"/>
<reference evidence="5 6" key="1">
    <citation type="submission" date="2019-09" db="EMBL/GenBank/DDBJ databases">
        <title>Nitrincola iocasae sp. nov., a bacterium isolated from the sediment collected at a cold seep field in South China Sea.</title>
        <authorList>
            <person name="Zhang H."/>
            <person name="Wang H."/>
            <person name="Li C."/>
        </authorList>
    </citation>
    <scope>NUCLEOTIDE SEQUENCE [LARGE SCALE GENOMIC DNA]</scope>
    <source>
        <strain evidence="5 6">KXZD1103</strain>
    </source>
</reference>
<dbReference type="InterPro" id="IPR017871">
    <property type="entry name" value="ABC_transporter-like_CS"/>
</dbReference>
<dbReference type="GO" id="GO:0005524">
    <property type="term" value="F:ATP binding"/>
    <property type="evidence" value="ECO:0007669"/>
    <property type="project" value="UniProtKB-KW"/>
</dbReference>
<dbReference type="InterPro" id="IPR003439">
    <property type="entry name" value="ABC_transporter-like_ATP-bd"/>
</dbReference>
<keyword evidence="3 5" id="KW-0067">ATP-binding</keyword>